<dbReference type="STRING" id="1108050.A0A0B7F7U2"/>
<evidence type="ECO:0000259" key="1">
    <source>
        <dbReference type="PROSITE" id="PS50011"/>
    </source>
</evidence>
<dbReference type="OrthoDB" id="4062651at2759"/>
<dbReference type="GO" id="GO:0005524">
    <property type="term" value="F:ATP binding"/>
    <property type="evidence" value="ECO:0007669"/>
    <property type="project" value="InterPro"/>
</dbReference>
<accession>A0A0B7F7U2</accession>
<dbReference type="InterPro" id="IPR011009">
    <property type="entry name" value="Kinase-like_dom_sf"/>
</dbReference>
<dbReference type="GO" id="GO:0004674">
    <property type="term" value="F:protein serine/threonine kinase activity"/>
    <property type="evidence" value="ECO:0007669"/>
    <property type="project" value="TreeGrafter"/>
</dbReference>
<protein>
    <recommendedName>
        <fullName evidence="1">Protein kinase domain-containing protein</fullName>
    </recommendedName>
</protein>
<dbReference type="AlphaFoldDB" id="A0A0B7F7U2"/>
<dbReference type="InterPro" id="IPR001245">
    <property type="entry name" value="Ser-Thr/Tyr_kinase_cat_dom"/>
</dbReference>
<dbReference type="PANTHER" id="PTHR44329:SF260">
    <property type="entry name" value="PROTEIN KINASE DOMAIN-CONTAINING PROTEIN"/>
    <property type="match status" value="1"/>
</dbReference>
<evidence type="ECO:0000313" key="2">
    <source>
        <dbReference type="EMBL" id="CEL53585.1"/>
    </source>
</evidence>
<evidence type="ECO:0000313" key="3">
    <source>
        <dbReference type="Proteomes" id="UP000059188"/>
    </source>
</evidence>
<dbReference type="Proteomes" id="UP000059188">
    <property type="component" value="Unassembled WGS sequence"/>
</dbReference>
<name>A0A0B7F7U2_THACB</name>
<reference evidence="2 3" key="1">
    <citation type="submission" date="2014-11" db="EMBL/GenBank/DDBJ databases">
        <authorList>
            <person name="Wibberg Daniel"/>
        </authorList>
    </citation>
    <scope>NUCLEOTIDE SEQUENCE [LARGE SCALE GENOMIC DNA]</scope>
    <source>
        <strain evidence="2">Rhizoctonia solani AG1-IB 7/3/14</strain>
    </source>
</reference>
<dbReference type="InterPro" id="IPR051681">
    <property type="entry name" value="Ser/Thr_Kinases-Pseudokinases"/>
</dbReference>
<feature type="domain" description="Protein kinase" evidence="1">
    <location>
        <begin position="1"/>
        <end position="118"/>
    </location>
</feature>
<keyword evidence="3" id="KW-1185">Reference proteome</keyword>
<dbReference type="Pfam" id="PF07714">
    <property type="entry name" value="PK_Tyr_Ser-Thr"/>
    <property type="match status" value="1"/>
</dbReference>
<dbReference type="EMBL" id="LN679112">
    <property type="protein sequence ID" value="CEL53585.1"/>
    <property type="molecule type" value="Genomic_DNA"/>
</dbReference>
<gene>
    <name evidence="2" type="ORF">RSOLAG1IB_06440</name>
</gene>
<organism evidence="2 3">
    <name type="scientific">Thanatephorus cucumeris (strain AG1-IB / isolate 7/3/14)</name>
    <name type="common">Lettuce bottom rot fungus</name>
    <name type="synonym">Rhizoctonia solani</name>
    <dbReference type="NCBI Taxonomy" id="1108050"/>
    <lineage>
        <taxon>Eukaryota</taxon>
        <taxon>Fungi</taxon>
        <taxon>Dikarya</taxon>
        <taxon>Basidiomycota</taxon>
        <taxon>Agaricomycotina</taxon>
        <taxon>Agaricomycetes</taxon>
        <taxon>Cantharellales</taxon>
        <taxon>Ceratobasidiaceae</taxon>
        <taxon>Rhizoctonia</taxon>
        <taxon>Rhizoctonia solani AG-1</taxon>
    </lineage>
</organism>
<dbReference type="SUPFAM" id="SSF56112">
    <property type="entry name" value="Protein kinase-like (PK-like)"/>
    <property type="match status" value="1"/>
</dbReference>
<dbReference type="Gene3D" id="1.10.510.10">
    <property type="entry name" value="Transferase(Phosphotransferase) domain 1"/>
    <property type="match status" value="1"/>
</dbReference>
<sequence>MRRDFPVAFTATESVSYSVRWAAPELFLDDGIRTNYETDVYALGMTILEALTGTVPHKDKADLAVIHTVVFRREHPPRPIEHIAIRSTKGDGLWNLLERCWNYDPQLRPKVTEVRNFLALMTQDELMKEQCT</sequence>
<dbReference type="PANTHER" id="PTHR44329">
    <property type="entry name" value="SERINE/THREONINE-PROTEIN KINASE TNNI3K-RELATED"/>
    <property type="match status" value="1"/>
</dbReference>
<dbReference type="InterPro" id="IPR000719">
    <property type="entry name" value="Prot_kinase_dom"/>
</dbReference>
<proteinExistence type="predicted"/>
<dbReference type="PROSITE" id="PS50011">
    <property type="entry name" value="PROTEIN_KINASE_DOM"/>
    <property type="match status" value="1"/>
</dbReference>